<dbReference type="STRING" id="575788.VS_II0479"/>
<evidence type="ECO:0000313" key="3">
    <source>
        <dbReference type="Proteomes" id="UP000009100"/>
    </source>
</evidence>
<evidence type="ECO:0000256" key="1">
    <source>
        <dbReference type="SAM" id="Phobius"/>
    </source>
</evidence>
<accession>B7VR94</accession>
<dbReference type="AlphaFoldDB" id="B7VR94"/>
<dbReference type="Proteomes" id="UP000009100">
    <property type="component" value="Chromosome 2"/>
</dbReference>
<keyword evidence="1" id="KW-1133">Transmembrane helix</keyword>
<keyword evidence="1" id="KW-0812">Transmembrane</keyword>
<gene>
    <name evidence="2" type="ordered locus">VS_II0479</name>
</gene>
<sequence length="215" mass="23977">MKSSLSKNMKDVRSKLVRGQVVQAKQKGAFAVELAMVLVFASGIFVAVVNHMLAINKKGQLDRASYSLTTIFAERKQLFNANMDICAGDCRKTEHNAFVIASASMKRMIPNFDKAKFGMRIDEIRLEETALSGGRVNYRRVQKTLTKGSIHGCNFPDMSDITKQKAIEILPITSRGRRLPMYQVSLCYETPINVLGVANGEVFRLVSTSYSFARV</sequence>
<dbReference type="eggNOG" id="ENOG50343UR">
    <property type="taxonomic scope" value="Bacteria"/>
</dbReference>
<organism evidence="2 3">
    <name type="scientific">Vibrio atlanticus (strain LGP32)</name>
    <name type="common">Vibrio splendidus (strain Mel32)</name>
    <dbReference type="NCBI Taxonomy" id="575788"/>
    <lineage>
        <taxon>Bacteria</taxon>
        <taxon>Pseudomonadati</taxon>
        <taxon>Pseudomonadota</taxon>
        <taxon>Gammaproteobacteria</taxon>
        <taxon>Vibrionales</taxon>
        <taxon>Vibrionaceae</taxon>
        <taxon>Vibrio</taxon>
    </lineage>
</organism>
<dbReference type="Pfam" id="PF16964">
    <property type="entry name" value="TadF"/>
    <property type="match status" value="1"/>
</dbReference>
<proteinExistence type="predicted"/>
<name>B7VR94_VIBA3</name>
<dbReference type="InterPro" id="IPR031582">
    <property type="entry name" value="TadF"/>
</dbReference>
<dbReference type="HOGENOM" id="CLU_095582_1_0_6"/>
<evidence type="ECO:0000313" key="2">
    <source>
        <dbReference type="EMBL" id="CAV26005.1"/>
    </source>
</evidence>
<keyword evidence="1" id="KW-0472">Membrane</keyword>
<protein>
    <submittedName>
        <fullName evidence="2">Flp pilus assembly protein TadF</fullName>
    </submittedName>
</protein>
<feature type="transmembrane region" description="Helical" evidence="1">
    <location>
        <begin position="28"/>
        <end position="53"/>
    </location>
</feature>
<dbReference type="KEGG" id="vsp:VS_II0479"/>
<reference evidence="2 3" key="1">
    <citation type="submission" date="2009-02" db="EMBL/GenBank/DDBJ databases">
        <title>Vibrio splendidus str. LGP32 complete genome.</title>
        <authorList>
            <person name="Mazel D."/>
            <person name="Le Roux F."/>
        </authorList>
    </citation>
    <scope>NUCLEOTIDE SEQUENCE [LARGE SCALE GENOMIC DNA]</scope>
    <source>
        <strain evidence="2 3">LGP32</strain>
    </source>
</reference>
<dbReference type="EMBL" id="FM954973">
    <property type="protein sequence ID" value="CAV26005.1"/>
    <property type="molecule type" value="Genomic_DNA"/>
</dbReference>